<dbReference type="Proteomes" id="UP001140949">
    <property type="component" value="Unassembled WGS sequence"/>
</dbReference>
<dbReference type="GO" id="GO:0016301">
    <property type="term" value="F:kinase activity"/>
    <property type="evidence" value="ECO:0007669"/>
    <property type="project" value="UniProtKB-KW"/>
</dbReference>
<keyword evidence="3" id="KW-1185">Reference proteome</keyword>
<gene>
    <name evidence="2" type="ORF">M6B38_196825</name>
</gene>
<keyword evidence="2" id="KW-0675">Receptor</keyword>
<comment type="caution">
    <text evidence="2">The sequence shown here is derived from an EMBL/GenBank/DDBJ whole genome shotgun (WGS) entry which is preliminary data.</text>
</comment>
<protein>
    <submittedName>
        <fullName evidence="2">Proline-rich receptor-like protein kinase PERK2</fullName>
    </submittedName>
</protein>
<name>A0AAX6EC18_IRIPA</name>
<accession>A0AAX6EC18</accession>
<evidence type="ECO:0000256" key="1">
    <source>
        <dbReference type="SAM" id="MobiDB-lite"/>
    </source>
</evidence>
<proteinExistence type="predicted"/>
<dbReference type="AlphaFoldDB" id="A0AAX6EC18"/>
<dbReference type="EMBL" id="JANAVB010037819">
    <property type="protein sequence ID" value="KAJ6801592.1"/>
    <property type="molecule type" value="Genomic_DNA"/>
</dbReference>
<evidence type="ECO:0000313" key="3">
    <source>
        <dbReference type="Proteomes" id="UP001140949"/>
    </source>
</evidence>
<organism evidence="2 3">
    <name type="scientific">Iris pallida</name>
    <name type="common">Sweet iris</name>
    <dbReference type="NCBI Taxonomy" id="29817"/>
    <lineage>
        <taxon>Eukaryota</taxon>
        <taxon>Viridiplantae</taxon>
        <taxon>Streptophyta</taxon>
        <taxon>Embryophyta</taxon>
        <taxon>Tracheophyta</taxon>
        <taxon>Spermatophyta</taxon>
        <taxon>Magnoliopsida</taxon>
        <taxon>Liliopsida</taxon>
        <taxon>Asparagales</taxon>
        <taxon>Iridaceae</taxon>
        <taxon>Iridoideae</taxon>
        <taxon>Irideae</taxon>
        <taxon>Iris</taxon>
    </lineage>
</organism>
<keyword evidence="2" id="KW-0418">Kinase</keyword>
<evidence type="ECO:0000313" key="2">
    <source>
        <dbReference type="EMBL" id="KAJ6801592.1"/>
    </source>
</evidence>
<reference evidence="2" key="2">
    <citation type="submission" date="2023-04" db="EMBL/GenBank/DDBJ databases">
        <authorList>
            <person name="Bruccoleri R.E."/>
            <person name="Oakeley E.J."/>
            <person name="Faust A.-M."/>
            <person name="Dessus-Babus S."/>
            <person name="Altorfer M."/>
            <person name="Burckhardt D."/>
            <person name="Oertli M."/>
            <person name="Naumann U."/>
            <person name="Petersen F."/>
            <person name="Wong J."/>
        </authorList>
    </citation>
    <scope>NUCLEOTIDE SEQUENCE</scope>
    <source>
        <strain evidence="2">GSM-AAB239-AS_SAM_17_03QT</strain>
        <tissue evidence="2">Leaf</tissue>
    </source>
</reference>
<feature type="region of interest" description="Disordered" evidence="1">
    <location>
        <begin position="1"/>
        <end position="88"/>
    </location>
</feature>
<reference evidence="2" key="1">
    <citation type="journal article" date="2023" name="GigaByte">
        <title>Genome assembly of the bearded iris, Iris pallida Lam.</title>
        <authorList>
            <person name="Bruccoleri R.E."/>
            <person name="Oakeley E.J."/>
            <person name="Faust A.M.E."/>
            <person name="Altorfer M."/>
            <person name="Dessus-Babus S."/>
            <person name="Burckhardt D."/>
            <person name="Oertli M."/>
            <person name="Naumann U."/>
            <person name="Petersen F."/>
            <person name="Wong J."/>
        </authorList>
    </citation>
    <scope>NUCLEOTIDE SEQUENCE</scope>
    <source>
        <strain evidence="2">GSM-AAB239-AS_SAM_17_03QT</strain>
    </source>
</reference>
<sequence length="88" mass="9725">MRRRLASTQRGEDGALRRHVKRARSAERGTVGQGSHQGPPRHGDVADCSSSWSRGQHRSRDEGRSWPGRGKTAANAERGWRSPARALV</sequence>
<keyword evidence="2" id="KW-0808">Transferase</keyword>